<dbReference type="Proteomes" id="UP001598251">
    <property type="component" value="Unassembled WGS sequence"/>
</dbReference>
<protein>
    <recommendedName>
        <fullName evidence="4">Secreted protein</fullName>
    </recommendedName>
</protein>
<name>A0ABW6E944_9ACTN</name>
<organism evidence="2 3">
    <name type="scientific">Streptomyces sindenensis</name>
    <dbReference type="NCBI Taxonomy" id="67363"/>
    <lineage>
        <taxon>Bacteria</taxon>
        <taxon>Bacillati</taxon>
        <taxon>Actinomycetota</taxon>
        <taxon>Actinomycetes</taxon>
        <taxon>Kitasatosporales</taxon>
        <taxon>Streptomycetaceae</taxon>
        <taxon>Streptomyces</taxon>
    </lineage>
</organism>
<dbReference type="RefSeq" id="WP_382826734.1">
    <property type="nucleotide sequence ID" value="NZ_JBHXLY010000013.1"/>
</dbReference>
<dbReference type="EMBL" id="JBHXOF010000001">
    <property type="protein sequence ID" value="MFD4211548.1"/>
    <property type="molecule type" value="Genomic_DNA"/>
</dbReference>
<feature type="signal peptide" evidence="1">
    <location>
        <begin position="1"/>
        <end position="32"/>
    </location>
</feature>
<accession>A0ABW6E944</accession>
<evidence type="ECO:0000313" key="3">
    <source>
        <dbReference type="Proteomes" id="UP001598251"/>
    </source>
</evidence>
<keyword evidence="3" id="KW-1185">Reference proteome</keyword>
<sequence length="134" mass="13492">MRKSVLGTAGTALGTACVTVLALGLATAPATAAPPAEDVTRTAYQGDLVIRVTNKETGAHYDADVSGTALVDVYASGAQFWRVLGPVLVGVGEGNLARGLYVVDGAYTIAISPTGTKTVAGPAARTDSICARID</sequence>
<reference evidence="2 3" key="1">
    <citation type="submission" date="2024-09" db="EMBL/GenBank/DDBJ databases">
        <title>The Natural Products Discovery Center: Release of the First 8490 Sequenced Strains for Exploring Actinobacteria Biosynthetic Diversity.</title>
        <authorList>
            <person name="Kalkreuter E."/>
            <person name="Kautsar S.A."/>
            <person name="Yang D."/>
            <person name="Bader C.D."/>
            <person name="Teijaro C.N."/>
            <person name="Fluegel L."/>
            <person name="Davis C.M."/>
            <person name="Simpson J.R."/>
            <person name="Lauterbach L."/>
            <person name="Steele A.D."/>
            <person name="Gui C."/>
            <person name="Meng S."/>
            <person name="Li G."/>
            <person name="Viehrig K."/>
            <person name="Ye F."/>
            <person name="Su P."/>
            <person name="Kiefer A.F."/>
            <person name="Nichols A."/>
            <person name="Cepeda A.J."/>
            <person name="Yan W."/>
            <person name="Fan B."/>
            <person name="Jiang Y."/>
            <person name="Adhikari A."/>
            <person name="Zheng C.-J."/>
            <person name="Schuster L."/>
            <person name="Cowan T.M."/>
            <person name="Smanski M.J."/>
            <person name="Chevrette M.G."/>
            <person name="De Carvalho L.P.S."/>
            <person name="Shen B."/>
        </authorList>
    </citation>
    <scope>NUCLEOTIDE SEQUENCE [LARGE SCALE GENOMIC DNA]</scope>
    <source>
        <strain evidence="2 3">NPDC058546</strain>
    </source>
</reference>
<evidence type="ECO:0000256" key="1">
    <source>
        <dbReference type="SAM" id="SignalP"/>
    </source>
</evidence>
<dbReference type="PROSITE" id="PS51257">
    <property type="entry name" value="PROKAR_LIPOPROTEIN"/>
    <property type="match status" value="1"/>
</dbReference>
<evidence type="ECO:0008006" key="4">
    <source>
        <dbReference type="Google" id="ProtNLM"/>
    </source>
</evidence>
<feature type="chain" id="PRO_5045576882" description="Secreted protein" evidence="1">
    <location>
        <begin position="33"/>
        <end position="134"/>
    </location>
</feature>
<evidence type="ECO:0000313" key="2">
    <source>
        <dbReference type="EMBL" id="MFD4211548.1"/>
    </source>
</evidence>
<proteinExistence type="predicted"/>
<gene>
    <name evidence="2" type="ORF">ACFWSS_01390</name>
</gene>
<comment type="caution">
    <text evidence="2">The sequence shown here is derived from an EMBL/GenBank/DDBJ whole genome shotgun (WGS) entry which is preliminary data.</text>
</comment>
<keyword evidence="1" id="KW-0732">Signal</keyword>